<dbReference type="Gene3D" id="3.40.50.11440">
    <property type="match status" value="1"/>
</dbReference>
<evidence type="ECO:0000259" key="5">
    <source>
        <dbReference type="PROSITE" id="PS51379"/>
    </source>
</evidence>
<keyword evidence="2" id="KW-0479">Metal-binding</keyword>
<gene>
    <name evidence="6" type="ORF">SAMN05660420_00673</name>
</gene>
<dbReference type="Proteomes" id="UP000199409">
    <property type="component" value="Unassembled WGS sequence"/>
</dbReference>
<dbReference type="Gene3D" id="3.30.70.20">
    <property type="match status" value="1"/>
</dbReference>
<dbReference type="InterPro" id="IPR017900">
    <property type="entry name" value="4Fe4S_Fe_S_CS"/>
</dbReference>
<proteinExistence type="predicted"/>
<dbReference type="EMBL" id="FNQN01000002">
    <property type="protein sequence ID" value="SDZ90532.1"/>
    <property type="molecule type" value="Genomic_DNA"/>
</dbReference>
<keyword evidence="4" id="KW-0411">Iron-sulfur</keyword>
<dbReference type="GO" id="GO:0051539">
    <property type="term" value="F:4 iron, 4 sulfur cluster binding"/>
    <property type="evidence" value="ECO:0007669"/>
    <property type="project" value="UniProtKB-KW"/>
</dbReference>
<evidence type="ECO:0000256" key="1">
    <source>
        <dbReference type="ARBA" id="ARBA00022485"/>
    </source>
</evidence>
<sequence length="388" mass="41850">MTQTAPNDARVSLKQLSSYNPDETLAAMEALLQPLGGMSAFVKPGDKVLIKPNLLSGKSPDKAVTTHPEIVRAVINLAQKAGGDVALGDSPGIGSPESVARKSGILAVVKESGCRFTPFETSVTIHPTGGTFQQFEVAQEILDADVIINVPKLKTHQMMGLTCGVKNMFGAVVGLRKPRLHLQAGTDKAFFALMILELCEALAPTLTIVDAVVGMEGAGPGSGDPVNIGALLAGSHPQAVDTTATELVGMQAHQVWTQQQAIETGRPYTDIHQLELCGDAIQELRVHHFHPAKMTDVNFGLKGGLEHYLKKTLTARPVADHNLCRLCNDCVTHCPADAMKIEHNQLQIDYDLCIRCFCCQELCPHGALKTKQGMLLRLLNMINRKKHH</sequence>
<accession>A0A1H3WW19</accession>
<dbReference type="Pfam" id="PF13237">
    <property type="entry name" value="Fer4_10"/>
    <property type="match status" value="1"/>
</dbReference>
<keyword evidence="3" id="KW-0408">Iron</keyword>
<dbReference type="GO" id="GO:0046872">
    <property type="term" value="F:metal ion binding"/>
    <property type="evidence" value="ECO:0007669"/>
    <property type="project" value="UniProtKB-KW"/>
</dbReference>
<dbReference type="Pfam" id="PF04015">
    <property type="entry name" value="DUF362"/>
    <property type="match status" value="1"/>
</dbReference>
<dbReference type="InterPro" id="IPR017896">
    <property type="entry name" value="4Fe4S_Fe-S-bd"/>
</dbReference>
<evidence type="ECO:0000313" key="7">
    <source>
        <dbReference type="Proteomes" id="UP000199409"/>
    </source>
</evidence>
<evidence type="ECO:0000256" key="3">
    <source>
        <dbReference type="ARBA" id="ARBA00023004"/>
    </source>
</evidence>
<dbReference type="AlphaFoldDB" id="A0A1H3WW19"/>
<reference evidence="6 7" key="1">
    <citation type="submission" date="2016-10" db="EMBL/GenBank/DDBJ databases">
        <authorList>
            <person name="de Groot N.N."/>
        </authorList>
    </citation>
    <scope>NUCLEOTIDE SEQUENCE [LARGE SCALE GENOMIC DNA]</scope>
    <source>
        <strain evidence="6 7">DSM 7343</strain>
    </source>
</reference>
<dbReference type="PROSITE" id="PS00198">
    <property type="entry name" value="4FE4S_FER_1"/>
    <property type="match status" value="1"/>
</dbReference>
<feature type="domain" description="4Fe-4S ferredoxin-type" evidence="5">
    <location>
        <begin position="315"/>
        <end position="342"/>
    </location>
</feature>
<evidence type="ECO:0000256" key="4">
    <source>
        <dbReference type="ARBA" id="ARBA00023014"/>
    </source>
</evidence>
<name>A0A1H3WW19_9BACT</name>
<dbReference type="InterPro" id="IPR050157">
    <property type="entry name" value="PSI_iron-sulfur_center"/>
</dbReference>
<dbReference type="InterPro" id="IPR007160">
    <property type="entry name" value="DUF362"/>
</dbReference>
<evidence type="ECO:0000313" key="6">
    <source>
        <dbReference type="EMBL" id="SDZ90532.1"/>
    </source>
</evidence>
<keyword evidence="1" id="KW-0004">4Fe-4S</keyword>
<protein>
    <submittedName>
        <fullName evidence="6">Uncharacterized conserved protein, DUF362 family</fullName>
    </submittedName>
</protein>
<evidence type="ECO:0000256" key="2">
    <source>
        <dbReference type="ARBA" id="ARBA00022723"/>
    </source>
</evidence>
<dbReference type="SUPFAM" id="SSF54862">
    <property type="entry name" value="4Fe-4S ferredoxins"/>
    <property type="match status" value="1"/>
</dbReference>
<keyword evidence="7" id="KW-1185">Reference proteome</keyword>
<feature type="domain" description="4Fe-4S ferredoxin-type" evidence="5">
    <location>
        <begin position="344"/>
        <end position="373"/>
    </location>
</feature>
<dbReference type="RefSeq" id="WP_245706357.1">
    <property type="nucleotide sequence ID" value="NZ_FNQN01000002.1"/>
</dbReference>
<dbReference type="PANTHER" id="PTHR24960">
    <property type="entry name" value="PHOTOSYSTEM I IRON-SULFUR CENTER-RELATED"/>
    <property type="match status" value="1"/>
</dbReference>
<dbReference type="STRING" id="37625.SAMN05660420_00673"/>
<organism evidence="6 7">
    <name type="scientific">Desulfuromusa kysingii</name>
    <dbReference type="NCBI Taxonomy" id="37625"/>
    <lineage>
        <taxon>Bacteria</taxon>
        <taxon>Pseudomonadati</taxon>
        <taxon>Thermodesulfobacteriota</taxon>
        <taxon>Desulfuromonadia</taxon>
        <taxon>Desulfuromonadales</taxon>
        <taxon>Geopsychrobacteraceae</taxon>
        <taxon>Desulfuromusa</taxon>
    </lineage>
</organism>
<dbReference type="PROSITE" id="PS51379">
    <property type="entry name" value="4FE4S_FER_2"/>
    <property type="match status" value="2"/>
</dbReference>